<organism evidence="1 2">
    <name type="scientific">Candidatus Hakubella thermalkaliphila</name>
    <dbReference type="NCBI Taxonomy" id="2754717"/>
    <lineage>
        <taxon>Bacteria</taxon>
        <taxon>Bacillati</taxon>
        <taxon>Actinomycetota</taxon>
        <taxon>Actinomycetota incertae sedis</taxon>
        <taxon>Candidatus Hakubellales</taxon>
        <taxon>Candidatus Hakubellaceae</taxon>
        <taxon>Candidatus Hakubella</taxon>
    </lineage>
</organism>
<reference evidence="1 2" key="1">
    <citation type="journal article" date="2020" name="Front. Microbiol.">
        <title>Single-cell genomics of novel Actinobacteria with the Wood-Ljungdahl pathway discovered in a serpentinizing system.</title>
        <authorList>
            <person name="Merino N."/>
            <person name="Kawai M."/>
            <person name="Boyd E.S."/>
            <person name="Colman D.R."/>
            <person name="McGlynn S.E."/>
            <person name="Nealson K.H."/>
            <person name="Kurokawa K."/>
            <person name="Hongoh Y."/>
        </authorList>
    </citation>
    <scope>NUCLEOTIDE SEQUENCE [LARGE SCALE GENOMIC DNA]</scope>
    <source>
        <strain evidence="1 2">S42</strain>
    </source>
</reference>
<gene>
    <name evidence="1" type="ORF">HKBW3S42_02001</name>
</gene>
<evidence type="ECO:0000313" key="2">
    <source>
        <dbReference type="Proteomes" id="UP000568877"/>
    </source>
</evidence>
<sequence>MGHTRVTEKDIFADVIEKIQMLTVSQQKFLQEMLAGREKVSTISKKKLLKKSFGIWVDRKDIKGSIEY</sequence>
<feature type="non-terminal residue" evidence="1">
    <location>
        <position position="68"/>
    </location>
</feature>
<name>A0A6V8PPF0_9ACTN</name>
<accession>A0A6V8PPF0</accession>
<evidence type="ECO:0000313" key="1">
    <source>
        <dbReference type="EMBL" id="GFP33664.1"/>
    </source>
</evidence>
<protein>
    <submittedName>
        <fullName evidence="1">Uncharacterized protein</fullName>
    </submittedName>
</protein>
<proteinExistence type="predicted"/>
<dbReference type="EMBL" id="BLSA01000635">
    <property type="protein sequence ID" value="GFP33664.1"/>
    <property type="molecule type" value="Genomic_DNA"/>
</dbReference>
<dbReference type="AlphaFoldDB" id="A0A6V8PPF0"/>
<comment type="caution">
    <text evidence="1">The sequence shown here is derived from an EMBL/GenBank/DDBJ whole genome shotgun (WGS) entry which is preliminary data.</text>
</comment>
<dbReference type="Proteomes" id="UP000568877">
    <property type="component" value="Unassembled WGS sequence"/>
</dbReference>